<sequence>MYRCCDGIISLEPDGCSNFFIRIFNVSKVDFQCYLCYFLMLKIHFFRCCRHHPTAGARTSRAVNSWAPRGWLRLISTRRKEASWWIPRDRSPQTSCQVGARPAEAESCLPRSIGASAS</sequence>
<dbReference type="AlphaFoldDB" id="A0A8T0MP33"/>
<proteinExistence type="predicted"/>
<accession>A0A8T0MP33</accession>
<gene>
    <name evidence="1" type="ORF">PVAP13_9NG473314</name>
</gene>
<name>A0A8T0MP33_PANVG</name>
<dbReference type="Proteomes" id="UP000823388">
    <property type="component" value="Chromosome 9N"/>
</dbReference>
<evidence type="ECO:0000313" key="2">
    <source>
        <dbReference type="Proteomes" id="UP000823388"/>
    </source>
</evidence>
<reference evidence="1" key="1">
    <citation type="submission" date="2020-05" db="EMBL/GenBank/DDBJ databases">
        <title>WGS assembly of Panicum virgatum.</title>
        <authorList>
            <person name="Lovell J.T."/>
            <person name="Jenkins J."/>
            <person name="Shu S."/>
            <person name="Juenger T.E."/>
            <person name="Schmutz J."/>
        </authorList>
    </citation>
    <scope>NUCLEOTIDE SEQUENCE</scope>
    <source>
        <strain evidence="1">AP13</strain>
    </source>
</reference>
<dbReference type="EMBL" id="CM029054">
    <property type="protein sequence ID" value="KAG2538907.1"/>
    <property type="molecule type" value="Genomic_DNA"/>
</dbReference>
<comment type="caution">
    <text evidence="1">The sequence shown here is derived from an EMBL/GenBank/DDBJ whole genome shotgun (WGS) entry which is preliminary data.</text>
</comment>
<protein>
    <submittedName>
        <fullName evidence="1">Uncharacterized protein</fullName>
    </submittedName>
</protein>
<organism evidence="1 2">
    <name type="scientific">Panicum virgatum</name>
    <name type="common">Blackwell switchgrass</name>
    <dbReference type="NCBI Taxonomy" id="38727"/>
    <lineage>
        <taxon>Eukaryota</taxon>
        <taxon>Viridiplantae</taxon>
        <taxon>Streptophyta</taxon>
        <taxon>Embryophyta</taxon>
        <taxon>Tracheophyta</taxon>
        <taxon>Spermatophyta</taxon>
        <taxon>Magnoliopsida</taxon>
        <taxon>Liliopsida</taxon>
        <taxon>Poales</taxon>
        <taxon>Poaceae</taxon>
        <taxon>PACMAD clade</taxon>
        <taxon>Panicoideae</taxon>
        <taxon>Panicodae</taxon>
        <taxon>Paniceae</taxon>
        <taxon>Panicinae</taxon>
        <taxon>Panicum</taxon>
        <taxon>Panicum sect. Hiantes</taxon>
    </lineage>
</organism>
<evidence type="ECO:0000313" key="1">
    <source>
        <dbReference type="EMBL" id="KAG2538907.1"/>
    </source>
</evidence>
<keyword evidence="2" id="KW-1185">Reference proteome</keyword>